<dbReference type="EC" id="3.6.1.-" evidence="3"/>
<dbReference type="InterPro" id="IPR000086">
    <property type="entry name" value="NUDIX_hydrolase_dom"/>
</dbReference>
<dbReference type="SUPFAM" id="SSF55811">
    <property type="entry name" value="Nudix"/>
    <property type="match status" value="1"/>
</dbReference>
<dbReference type="PANTHER" id="PTHR11839">
    <property type="entry name" value="UDP/ADP-SUGAR PYROPHOSPHATASE"/>
    <property type="match status" value="1"/>
</dbReference>
<dbReference type="GO" id="GO:0016787">
    <property type="term" value="F:hydrolase activity"/>
    <property type="evidence" value="ECO:0007669"/>
    <property type="project" value="UniProtKB-KW"/>
</dbReference>
<feature type="domain" description="Nudix hydrolase" evidence="2">
    <location>
        <begin position="39"/>
        <end position="174"/>
    </location>
</feature>
<sequence length="182" mass="20492">MPEKPTILQRQTVAQSRLFRAEQLDLRFSNGVERRYEKLCSGGPGAVLMVPMLDPNTVLMVREYAGGLEDYHLSLPKGAMDKGETPEQSANRELKEEVGYGASKLDYLKCLHLSPSYMEHKIHVLLARDLYPERLAGDEPEPLEIVPCNIDDLLALTMRDDVIEGRTIAALFMARAWLARHG</sequence>
<name>A0ABV7HS77_9GAMM</name>
<dbReference type="Proteomes" id="UP001595548">
    <property type="component" value="Unassembled WGS sequence"/>
</dbReference>
<comment type="caution">
    <text evidence="3">The sequence shown here is derived from an EMBL/GenBank/DDBJ whole genome shotgun (WGS) entry which is preliminary data.</text>
</comment>
<evidence type="ECO:0000313" key="3">
    <source>
        <dbReference type="EMBL" id="MFC3154361.1"/>
    </source>
</evidence>
<evidence type="ECO:0000256" key="1">
    <source>
        <dbReference type="ARBA" id="ARBA00022801"/>
    </source>
</evidence>
<keyword evidence="1 3" id="KW-0378">Hydrolase</keyword>
<proteinExistence type="predicted"/>
<gene>
    <name evidence="3" type="primary">nudE</name>
    <name evidence="3" type="ORF">ACFOEB_04030</name>
</gene>
<dbReference type="CDD" id="cd24156">
    <property type="entry name" value="NUDIX_ADPRase_NudE"/>
    <property type="match status" value="1"/>
</dbReference>
<accession>A0ABV7HS77</accession>
<reference evidence="4" key="1">
    <citation type="journal article" date="2019" name="Int. J. Syst. Evol. Microbiol.">
        <title>The Global Catalogue of Microorganisms (GCM) 10K type strain sequencing project: providing services to taxonomists for standard genome sequencing and annotation.</title>
        <authorList>
            <consortium name="The Broad Institute Genomics Platform"/>
            <consortium name="The Broad Institute Genome Sequencing Center for Infectious Disease"/>
            <person name="Wu L."/>
            <person name="Ma J."/>
        </authorList>
    </citation>
    <scope>NUCLEOTIDE SEQUENCE [LARGE SCALE GENOMIC DNA]</scope>
    <source>
        <strain evidence="4">KCTC 52141</strain>
    </source>
</reference>
<dbReference type="InterPro" id="IPR020476">
    <property type="entry name" value="Nudix_hydrolase"/>
</dbReference>
<dbReference type="InterPro" id="IPR015797">
    <property type="entry name" value="NUDIX_hydrolase-like_dom_sf"/>
</dbReference>
<organism evidence="3 4">
    <name type="scientific">Gilvimarinus japonicus</name>
    <dbReference type="NCBI Taxonomy" id="1796469"/>
    <lineage>
        <taxon>Bacteria</taxon>
        <taxon>Pseudomonadati</taxon>
        <taxon>Pseudomonadota</taxon>
        <taxon>Gammaproteobacteria</taxon>
        <taxon>Cellvibrionales</taxon>
        <taxon>Cellvibrionaceae</taxon>
        <taxon>Gilvimarinus</taxon>
    </lineage>
</organism>
<evidence type="ECO:0000313" key="4">
    <source>
        <dbReference type="Proteomes" id="UP001595548"/>
    </source>
</evidence>
<dbReference type="PANTHER" id="PTHR11839:SF12">
    <property type="entry name" value="ADP COMPOUNDS HYDROLASE NUDE"/>
    <property type="match status" value="1"/>
</dbReference>
<dbReference type="Gene3D" id="3.90.79.10">
    <property type="entry name" value="Nucleoside Triphosphate Pyrophosphohydrolase"/>
    <property type="match status" value="1"/>
</dbReference>
<protein>
    <submittedName>
        <fullName evidence="3">ADP compounds hydrolase NudE</fullName>
        <ecNumber evidence="3">3.6.1.-</ecNumber>
    </submittedName>
</protein>
<dbReference type="NCBIfam" id="NF008736">
    <property type="entry name" value="PRK11762.1"/>
    <property type="match status" value="1"/>
</dbReference>
<keyword evidence="4" id="KW-1185">Reference proteome</keyword>
<dbReference type="Pfam" id="PF00293">
    <property type="entry name" value="NUDIX"/>
    <property type="match status" value="1"/>
</dbReference>
<evidence type="ECO:0000259" key="2">
    <source>
        <dbReference type="PROSITE" id="PS51462"/>
    </source>
</evidence>
<dbReference type="EMBL" id="JBHRTL010000004">
    <property type="protein sequence ID" value="MFC3154361.1"/>
    <property type="molecule type" value="Genomic_DNA"/>
</dbReference>
<dbReference type="RefSeq" id="WP_382414573.1">
    <property type="nucleotide sequence ID" value="NZ_AP031500.1"/>
</dbReference>
<dbReference type="PROSITE" id="PS51462">
    <property type="entry name" value="NUDIX"/>
    <property type="match status" value="1"/>
</dbReference>
<dbReference type="PRINTS" id="PR00502">
    <property type="entry name" value="NUDIXFAMILY"/>
</dbReference>